<dbReference type="Proteomes" id="UP001631969">
    <property type="component" value="Unassembled WGS sequence"/>
</dbReference>
<reference evidence="1" key="1">
    <citation type="submission" date="2024-12" db="EMBL/GenBank/DDBJ databases">
        <authorList>
            <person name="Wu N."/>
        </authorList>
    </citation>
    <scope>NUCLEOTIDE SEQUENCE</scope>
    <source>
        <strain evidence="1">P15</strain>
    </source>
</reference>
<protein>
    <submittedName>
        <fullName evidence="1">Deoxyribonuclease IV</fullName>
        <ecNumber evidence="1">3.1.21.2</ecNumber>
    </submittedName>
</protein>
<evidence type="ECO:0000313" key="2">
    <source>
        <dbReference type="Proteomes" id="UP001631969"/>
    </source>
</evidence>
<name>A0ACC7NRH6_9BACL</name>
<keyword evidence="1" id="KW-0378">Hydrolase</keyword>
<proteinExistence type="predicted"/>
<keyword evidence="2" id="KW-1185">Reference proteome</keyword>
<gene>
    <name evidence="1" type="ORF">ACI1P1_00350</name>
</gene>
<organism evidence="1 2">
    <name type="scientific">Paenibacillus mesotrionivorans</name>
    <dbReference type="NCBI Taxonomy" id="3160968"/>
    <lineage>
        <taxon>Bacteria</taxon>
        <taxon>Bacillati</taxon>
        <taxon>Bacillota</taxon>
        <taxon>Bacilli</taxon>
        <taxon>Bacillales</taxon>
        <taxon>Paenibacillaceae</taxon>
        <taxon>Paenibacillus</taxon>
    </lineage>
</organism>
<dbReference type="EC" id="3.1.21.2" evidence="1"/>
<evidence type="ECO:0000313" key="1">
    <source>
        <dbReference type="EMBL" id="MFM9326735.1"/>
    </source>
</evidence>
<comment type="caution">
    <text evidence="1">The sequence shown here is derived from an EMBL/GenBank/DDBJ whole genome shotgun (WGS) entry which is preliminary data.</text>
</comment>
<dbReference type="EMBL" id="JBJURJ010000001">
    <property type="protein sequence ID" value="MFM9326735.1"/>
    <property type="molecule type" value="Genomic_DNA"/>
</dbReference>
<accession>A0ACC7NRH6</accession>
<sequence>MKIGCHISIRRGYLQAAKTAVALGAQSYQYFPKNPRSLTLKSWDRKDAAACAAFCREYGLVSIAHTPYPVNLAVPPGELRDLTVRSLYNDLEIAEDCGSLGIIVHFGKGKQINALQDYQNILQCINEVLARWEGNTLFLLENLAGEGGNMGTTLEELCQIRRLSDYPDKIGFCLDTCHLFASGVWRPGHMGDWTAKGEALGYFDGLKAIHLNDSRYPSGSGKDRHAPIGGGHIGAEEFRRFFSYFGRMDLPGVLETESGADGTHRQELALVKQLMMEGDSP</sequence>